<proteinExistence type="predicted"/>
<gene>
    <name evidence="2" type="ORF">SASPL_111926</name>
</gene>
<evidence type="ECO:0000313" key="3">
    <source>
        <dbReference type="Proteomes" id="UP000298416"/>
    </source>
</evidence>
<keyword evidence="3" id="KW-1185">Reference proteome</keyword>
<feature type="region of interest" description="Disordered" evidence="1">
    <location>
        <begin position="206"/>
        <end position="292"/>
    </location>
</feature>
<feature type="compositionally biased region" description="Basic and acidic residues" evidence="1">
    <location>
        <begin position="255"/>
        <end position="265"/>
    </location>
</feature>
<reference evidence="2" key="1">
    <citation type="submission" date="2018-01" db="EMBL/GenBank/DDBJ databases">
        <authorList>
            <person name="Mao J.F."/>
        </authorList>
    </citation>
    <scope>NUCLEOTIDE SEQUENCE</scope>
    <source>
        <strain evidence="2">Huo1</strain>
        <tissue evidence="2">Leaf</tissue>
    </source>
</reference>
<evidence type="ECO:0000256" key="1">
    <source>
        <dbReference type="SAM" id="MobiDB-lite"/>
    </source>
</evidence>
<dbReference type="AlphaFoldDB" id="A0A8X8Y796"/>
<organism evidence="2">
    <name type="scientific">Salvia splendens</name>
    <name type="common">Scarlet sage</name>
    <dbReference type="NCBI Taxonomy" id="180675"/>
    <lineage>
        <taxon>Eukaryota</taxon>
        <taxon>Viridiplantae</taxon>
        <taxon>Streptophyta</taxon>
        <taxon>Embryophyta</taxon>
        <taxon>Tracheophyta</taxon>
        <taxon>Spermatophyta</taxon>
        <taxon>Magnoliopsida</taxon>
        <taxon>eudicotyledons</taxon>
        <taxon>Gunneridae</taxon>
        <taxon>Pentapetalae</taxon>
        <taxon>asterids</taxon>
        <taxon>lamiids</taxon>
        <taxon>Lamiales</taxon>
        <taxon>Lamiaceae</taxon>
        <taxon>Nepetoideae</taxon>
        <taxon>Mentheae</taxon>
        <taxon>Salviinae</taxon>
        <taxon>Salvia</taxon>
        <taxon>Salvia subgen. Calosphace</taxon>
        <taxon>core Calosphace</taxon>
    </lineage>
</organism>
<sequence>MPVETAISTEREKAMPNPVSVEFPQIFGIVRGITGRRDSRRRRNRGGTDRPSRRGWRRVEAKEEEPLGLIDFGERNPLLDLDFCEMGIRRGASPEEYVRAYQTYRMCYGDSLGEFLAHFQRLWWDVAFHGSVTGYDGIVLLLSLLPDGWREWATMVAEEYIVTAYPAYDLVGDFPRFLSVVFTRFVCYGSVSPLLIDSQVPKVHDPLAPMAPGRPSQWESEAGPSRPLVGHRTPTLPRAPPAHPPSSRDPTLLIETEREAHEAARKGKAPIADSEEDEEEGPPVVAPVGSSR</sequence>
<evidence type="ECO:0000313" key="2">
    <source>
        <dbReference type="EMBL" id="KAG6427680.1"/>
    </source>
</evidence>
<comment type="caution">
    <text evidence="2">The sequence shown here is derived from an EMBL/GenBank/DDBJ whole genome shotgun (WGS) entry which is preliminary data.</text>
</comment>
<name>A0A8X8Y796_SALSN</name>
<accession>A0A8X8Y796</accession>
<dbReference type="Proteomes" id="UP000298416">
    <property type="component" value="Unassembled WGS sequence"/>
</dbReference>
<dbReference type="EMBL" id="PNBA02000004">
    <property type="protein sequence ID" value="KAG6427680.1"/>
    <property type="molecule type" value="Genomic_DNA"/>
</dbReference>
<protein>
    <submittedName>
        <fullName evidence="2">Uncharacterized protein</fullName>
    </submittedName>
</protein>
<feature type="compositionally biased region" description="Basic and acidic residues" evidence="1">
    <location>
        <begin position="46"/>
        <end position="58"/>
    </location>
</feature>
<feature type="region of interest" description="Disordered" evidence="1">
    <location>
        <begin position="37"/>
        <end position="58"/>
    </location>
</feature>
<reference evidence="2" key="2">
    <citation type="submission" date="2020-08" db="EMBL/GenBank/DDBJ databases">
        <title>Plant Genome Project.</title>
        <authorList>
            <person name="Zhang R.-G."/>
        </authorList>
    </citation>
    <scope>NUCLEOTIDE SEQUENCE</scope>
    <source>
        <strain evidence="2">Huo1</strain>
        <tissue evidence="2">Leaf</tissue>
    </source>
</reference>